<dbReference type="Proteomes" id="UP001153076">
    <property type="component" value="Unassembled WGS sequence"/>
</dbReference>
<reference evidence="3" key="1">
    <citation type="submission" date="2022-04" db="EMBL/GenBank/DDBJ databases">
        <title>Carnegiea gigantea Genome sequencing and assembly v2.</title>
        <authorList>
            <person name="Copetti D."/>
            <person name="Sanderson M.J."/>
            <person name="Burquez A."/>
            <person name="Wojciechowski M.F."/>
        </authorList>
    </citation>
    <scope>NUCLEOTIDE SEQUENCE</scope>
    <source>
        <strain evidence="3">SGP5-SGP5p</strain>
        <tissue evidence="3">Aerial part</tissue>
    </source>
</reference>
<dbReference type="Pfam" id="PF14392">
    <property type="entry name" value="zf-CCHC_4"/>
    <property type="match status" value="1"/>
</dbReference>
<dbReference type="InterPro" id="IPR025836">
    <property type="entry name" value="Zn_knuckle_CX2CX4HX4C"/>
</dbReference>
<sequence>MKTVFKNVWKPSRGVVIRDLDRNLFAFQFFTPAGRDYFLNKGPWAFDGNILLLRTITRYDCDESNLFCAGYKSINFHQVDIDVTKPLRRGMKVMMRGKPIWISFRYVKLPEFCYGCSRLGHTLSICDEAKEVDEDSDLPYGDSLRGSLIKPTRRYAEAQKQEEKRLFLTYQHDSSSNKPKKKLHFEAPHDSQPPSSNFSLGKGTTASDNMTVDDTLPLQPGNKAFNRKLIDRGLNVSLLTMSLHHVDVIIRDFGGSQEWRFTGLYGYPDSQHKTKTCDLISDLHGRSDLPWLLGGDINEIFYNLEKKGGPEKPQAILDHFRDTFSACNLHDLGYVGYEFTWWNKRDGGQSVEERLDHFMASLEWSLLLPEAKAFHINAKLSDHLHIQLKLKGGCQETSRSSTQKSFKFKNMWALYEGCGEVIKRAWNHSGTLSLALDSIKRCASDLSAWNFTEFGHVQHKIHDLELSLKGTYDIQQRDDILSKISLLRWQEVILWLQRCRIDFLRHGHSNSRWFHARALARPVMNHILCLVDEVGIEKMSLDDIADIVTNDHAGLLVMDIVSQFGMTYGYLVLSPSDQSNGQMMDPPH</sequence>
<feature type="compositionally biased region" description="Polar residues" evidence="1">
    <location>
        <begin position="192"/>
        <end position="212"/>
    </location>
</feature>
<dbReference type="InterPro" id="IPR036691">
    <property type="entry name" value="Endo/exonu/phosph_ase_sf"/>
</dbReference>
<name>A0A9Q1KAJ5_9CARY</name>
<accession>A0A9Q1KAJ5</accession>
<evidence type="ECO:0000313" key="3">
    <source>
        <dbReference type="EMBL" id="KAJ8439338.1"/>
    </source>
</evidence>
<dbReference type="OrthoDB" id="1001388at2759"/>
<evidence type="ECO:0000256" key="1">
    <source>
        <dbReference type="SAM" id="MobiDB-lite"/>
    </source>
</evidence>
<dbReference type="Gene3D" id="3.60.10.10">
    <property type="entry name" value="Endonuclease/exonuclease/phosphatase"/>
    <property type="match status" value="1"/>
</dbReference>
<dbReference type="PANTHER" id="PTHR33710">
    <property type="entry name" value="BNAC02G09200D PROTEIN"/>
    <property type="match status" value="1"/>
</dbReference>
<dbReference type="AlphaFoldDB" id="A0A9Q1KAJ5"/>
<organism evidence="3 4">
    <name type="scientific">Carnegiea gigantea</name>
    <dbReference type="NCBI Taxonomy" id="171969"/>
    <lineage>
        <taxon>Eukaryota</taxon>
        <taxon>Viridiplantae</taxon>
        <taxon>Streptophyta</taxon>
        <taxon>Embryophyta</taxon>
        <taxon>Tracheophyta</taxon>
        <taxon>Spermatophyta</taxon>
        <taxon>Magnoliopsida</taxon>
        <taxon>eudicotyledons</taxon>
        <taxon>Gunneridae</taxon>
        <taxon>Pentapetalae</taxon>
        <taxon>Caryophyllales</taxon>
        <taxon>Cactineae</taxon>
        <taxon>Cactaceae</taxon>
        <taxon>Cactoideae</taxon>
        <taxon>Echinocereeae</taxon>
        <taxon>Carnegiea</taxon>
    </lineage>
</organism>
<gene>
    <name evidence="3" type="ORF">Cgig2_022475</name>
</gene>
<dbReference type="PANTHER" id="PTHR33710:SF71">
    <property type="entry name" value="ENDONUCLEASE_EXONUCLEASE_PHOSPHATASE DOMAIN-CONTAINING PROTEIN"/>
    <property type="match status" value="1"/>
</dbReference>
<feature type="domain" description="Zinc knuckle CX2CX4HX4C" evidence="2">
    <location>
        <begin position="81"/>
        <end position="127"/>
    </location>
</feature>
<proteinExistence type="predicted"/>
<evidence type="ECO:0000259" key="2">
    <source>
        <dbReference type="Pfam" id="PF14392"/>
    </source>
</evidence>
<feature type="region of interest" description="Disordered" evidence="1">
    <location>
        <begin position="169"/>
        <end position="218"/>
    </location>
</feature>
<protein>
    <recommendedName>
        <fullName evidence="2">Zinc knuckle CX2CX4HX4C domain-containing protein</fullName>
    </recommendedName>
</protein>
<keyword evidence="4" id="KW-1185">Reference proteome</keyword>
<dbReference type="SUPFAM" id="SSF56219">
    <property type="entry name" value="DNase I-like"/>
    <property type="match status" value="1"/>
</dbReference>
<comment type="caution">
    <text evidence="3">The sequence shown here is derived from an EMBL/GenBank/DDBJ whole genome shotgun (WGS) entry which is preliminary data.</text>
</comment>
<dbReference type="EMBL" id="JAKOGI010000222">
    <property type="protein sequence ID" value="KAJ8439338.1"/>
    <property type="molecule type" value="Genomic_DNA"/>
</dbReference>
<evidence type="ECO:0000313" key="4">
    <source>
        <dbReference type="Proteomes" id="UP001153076"/>
    </source>
</evidence>